<dbReference type="Pfam" id="PF02152">
    <property type="entry name" value="FolB"/>
    <property type="match status" value="1"/>
</dbReference>
<dbReference type="SUPFAM" id="SSF55620">
    <property type="entry name" value="Tetrahydrobiopterin biosynthesis enzymes-like"/>
    <property type="match status" value="1"/>
</dbReference>
<accession>A0A075FKK3</accession>
<protein>
    <submittedName>
        <fullName evidence="2">Dihydroneopterin aldolase</fullName>
    </submittedName>
</protein>
<reference evidence="2" key="1">
    <citation type="journal article" date="2014" name="Genome Biol. Evol.">
        <title>Pangenome evidence for extensive interdomain horizontal transfer affecting lineage core and shell genes in uncultured planktonic thaumarchaeota and euryarchaeota.</title>
        <authorList>
            <person name="Deschamps P."/>
            <person name="Zivanovic Y."/>
            <person name="Moreira D."/>
            <person name="Rodriguez-Valera F."/>
            <person name="Lopez-Garcia P."/>
        </authorList>
    </citation>
    <scope>NUCLEOTIDE SEQUENCE</scope>
</reference>
<dbReference type="AlphaFoldDB" id="A0A075FKK3"/>
<dbReference type="GO" id="GO:0004150">
    <property type="term" value="F:dihydroneopterin aldolase activity"/>
    <property type="evidence" value="ECO:0007669"/>
    <property type="project" value="InterPro"/>
</dbReference>
<organism evidence="2">
    <name type="scientific">uncultured marine group II/III euryarchaeote AD1000_16_A02</name>
    <dbReference type="NCBI Taxonomy" id="1457730"/>
    <lineage>
        <taxon>Archaea</taxon>
        <taxon>Methanobacteriati</taxon>
        <taxon>Methanobacteriota</taxon>
        <taxon>environmental samples</taxon>
    </lineage>
</organism>
<evidence type="ECO:0000313" key="2">
    <source>
        <dbReference type="EMBL" id="AIE91788.1"/>
    </source>
</evidence>
<name>A0A075FKK3_9EURY</name>
<proteinExistence type="predicted"/>
<dbReference type="GO" id="GO:0006760">
    <property type="term" value="P:folic acid-containing compound metabolic process"/>
    <property type="evidence" value="ECO:0007669"/>
    <property type="project" value="InterPro"/>
</dbReference>
<sequence>MESSEFERQLLEKVGYSLTTLQLRNYIVDMEIGVLQEEQGVTQRIRFDVDIFISGAAIPDEDEIDRVLDYDFIRGKINEKISGVRTNLLESLVGDLLDSLLLPFEAVAASVTATKLDVYEDGSEIGCKMMRLKD</sequence>
<dbReference type="EMBL" id="KF900349">
    <property type="protein sequence ID" value="AIE91788.1"/>
    <property type="molecule type" value="Genomic_DNA"/>
</dbReference>
<feature type="domain" description="Dihydroneopterin aldolase/epimerase" evidence="1">
    <location>
        <begin position="21"/>
        <end position="131"/>
    </location>
</feature>
<dbReference type="InterPro" id="IPR043133">
    <property type="entry name" value="GTP-CH-I_C/QueF"/>
</dbReference>
<evidence type="ECO:0000259" key="1">
    <source>
        <dbReference type="SMART" id="SM00905"/>
    </source>
</evidence>
<dbReference type="SMART" id="SM00905">
    <property type="entry name" value="FolB"/>
    <property type="match status" value="1"/>
</dbReference>
<dbReference type="Gene3D" id="3.30.1130.10">
    <property type="match status" value="1"/>
</dbReference>
<dbReference type="InterPro" id="IPR006157">
    <property type="entry name" value="FolB_dom"/>
</dbReference>